<keyword evidence="4" id="KW-1185">Reference proteome</keyword>
<dbReference type="InterPro" id="IPR004045">
    <property type="entry name" value="Glutathione_S-Trfase_N"/>
</dbReference>
<proteinExistence type="predicted"/>
<sequence>MKLYYSTGSCSLSPHIALREAGLDFELIKVDTIKHTYGDNLDYYKVNELGYVPVLQLDNGDVLREGAVIIQYIADLAPESGLAPLFGTIERYKLMEWLSFLSSEIHKGFIPLFYGNKSGVYLDIAKPKLISRFQWIDDQLAKSDYLTGNKFTIADCYLFALTSWASAEWIVSRFNLDIDLNHMKNIESWYKRMLERPTVIKSIQVEGI</sequence>
<dbReference type="Pfam" id="PF00043">
    <property type="entry name" value="GST_C"/>
    <property type="match status" value="1"/>
</dbReference>
<dbReference type="Proteomes" id="UP001302443">
    <property type="component" value="Chromosome"/>
</dbReference>
<dbReference type="Gene3D" id="3.40.30.10">
    <property type="entry name" value="Glutaredoxin"/>
    <property type="match status" value="1"/>
</dbReference>
<dbReference type="SUPFAM" id="SSF47616">
    <property type="entry name" value="GST C-terminal domain-like"/>
    <property type="match status" value="1"/>
</dbReference>
<dbReference type="InterPro" id="IPR036282">
    <property type="entry name" value="Glutathione-S-Trfase_C_sf"/>
</dbReference>
<dbReference type="PROSITE" id="PS50405">
    <property type="entry name" value="GST_CTER"/>
    <property type="match status" value="1"/>
</dbReference>
<reference evidence="3 4" key="1">
    <citation type="submission" date="2023-09" db="EMBL/GenBank/DDBJ databases">
        <title>Genomic Revisitation and Reclassification of the Genus Providencia.</title>
        <authorList>
            <person name="Dong X."/>
        </authorList>
    </citation>
    <scope>NUCLEOTIDE SEQUENCE [LARGE SCALE GENOMIC DNA]</scope>
    <source>
        <strain evidence="3 4">D4759</strain>
    </source>
</reference>
<organism evidence="3 4">
    <name type="scientific">Providencia zhijiangensis</name>
    <dbReference type="NCBI Taxonomy" id="3053982"/>
    <lineage>
        <taxon>Bacteria</taxon>
        <taxon>Pseudomonadati</taxon>
        <taxon>Pseudomonadota</taxon>
        <taxon>Gammaproteobacteria</taxon>
        <taxon>Enterobacterales</taxon>
        <taxon>Morganellaceae</taxon>
        <taxon>Providencia</taxon>
    </lineage>
</organism>
<dbReference type="PANTHER" id="PTHR44051">
    <property type="entry name" value="GLUTATHIONE S-TRANSFERASE-RELATED"/>
    <property type="match status" value="1"/>
</dbReference>
<dbReference type="InterPro" id="IPR010987">
    <property type="entry name" value="Glutathione-S-Trfase_C-like"/>
</dbReference>
<dbReference type="Gene3D" id="1.20.1050.10">
    <property type="match status" value="1"/>
</dbReference>
<dbReference type="CDD" id="cd03188">
    <property type="entry name" value="GST_C_Beta"/>
    <property type="match status" value="1"/>
</dbReference>
<accession>A0ABZ0MXF0</accession>
<keyword evidence="3" id="KW-0808">Transferase</keyword>
<dbReference type="GO" id="GO:0004364">
    <property type="term" value="F:glutathione transferase activity"/>
    <property type="evidence" value="ECO:0007669"/>
    <property type="project" value="UniProtKB-EC"/>
</dbReference>
<dbReference type="PROSITE" id="PS50404">
    <property type="entry name" value="GST_NTER"/>
    <property type="match status" value="1"/>
</dbReference>
<dbReference type="SFLD" id="SFLDG01150">
    <property type="entry name" value="Main.1:_Beta-like"/>
    <property type="match status" value="1"/>
</dbReference>
<protein>
    <submittedName>
        <fullName evidence="3">Glutathione transferase GstA</fullName>
        <ecNumber evidence="3">2.5.1.18</ecNumber>
    </submittedName>
</protein>
<dbReference type="EC" id="2.5.1.18" evidence="3"/>
<evidence type="ECO:0000313" key="3">
    <source>
        <dbReference type="EMBL" id="WPA90760.1"/>
    </source>
</evidence>
<feature type="domain" description="GST C-terminal" evidence="2">
    <location>
        <begin position="87"/>
        <end position="208"/>
    </location>
</feature>
<evidence type="ECO:0000259" key="1">
    <source>
        <dbReference type="PROSITE" id="PS50404"/>
    </source>
</evidence>
<dbReference type="EMBL" id="CP135990">
    <property type="protein sequence ID" value="WPA90760.1"/>
    <property type="molecule type" value="Genomic_DNA"/>
</dbReference>
<gene>
    <name evidence="3" type="primary">gstA</name>
    <name evidence="3" type="ORF">QS795_009655</name>
</gene>
<dbReference type="SFLD" id="SFLDS00019">
    <property type="entry name" value="Glutathione_Transferase_(cytos"/>
    <property type="match status" value="1"/>
</dbReference>
<dbReference type="NCBIfam" id="NF007831">
    <property type="entry name" value="PRK10542.1"/>
    <property type="match status" value="1"/>
</dbReference>
<evidence type="ECO:0000313" key="4">
    <source>
        <dbReference type="Proteomes" id="UP001302443"/>
    </source>
</evidence>
<dbReference type="InterPro" id="IPR036249">
    <property type="entry name" value="Thioredoxin-like_sf"/>
</dbReference>
<dbReference type="InterPro" id="IPR004046">
    <property type="entry name" value="GST_C"/>
</dbReference>
<dbReference type="SUPFAM" id="SSF52833">
    <property type="entry name" value="Thioredoxin-like"/>
    <property type="match status" value="1"/>
</dbReference>
<dbReference type="SFLD" id="SFLDG00358">
    <property type="entry name" value="Main_(cytGST)"/>
    <property type="match status" value="1"/>
</dbReference>
<dbReference type="Pfam" id="PF13409">
    <property type="entry name" value="GST_N_2"/>
    <property type="match status" value="1"/>
</dbReference>
<dbReference type="CDD" id="cd03057">
    <property type="entry name" value="GST_N_Beta"/>
    <property type="match status" value="1"/>
</dbReference>
<evidence type="ECO:0000259" key="2">
    <source>
        <dbReference type="PROSITE" id="PS50405"/>
    </source>
</evidence>
<dbReference type="RefSeq" id="WP_286270338.1">
    <property type="nucleotide sequence ID" value="NZ_CP135990.1"/>
</dbReference>
<dbReference type="PANTHER" id="PTHR44051:SF8">
    <property type="entry name" value="GLUTATHIONE S-TRANSFERASE GSTA"/>
    <property type="match status" value="1"/>
</dbReference>
<dbReference type="InterPro" id="IPR040079">
    <property type="entry name" value="Glutathione_S-Trfase"/>
</dbReference>
<name>A0ABZ0MXF0_9GAMM</name>
<feature type="domain" description="GST N-terminal" evidence="1">
    <location>
        <begin position="1"/>
        <end position="81"/>
    </location>
</feature>